<proteinExistence type="predicted"/>
<sequence>MKSPKILSAHLVSILQMTGQFTIYAYITPYLQTTMGLSAPIISLVLLVYGLA</sequence>
<keyword evidence="1" id="KW-1133">Transmembrane helix</keyword>
<gene>
    <name evidence="2" type="ORF">OIN60_15770</name>
</gene>
<evidence type="ECO:0000256" key="1">
    <source>
        <dbReference type="SAM" id="Phobius"/>
    </source>
</evidence>
<evidence type="ECO:0000313" key="2">
    <source>
        <dbReference type="EMBL" id="MDP4098216.1"/>
    </source>
</evidence>
<organism evidence="2 3">
    <name type="scientific">Paenibacillus zeirhizosphaerae</name>
    <dbReference type="NCBI Taxonomy" id="2987519"/>
    <lineage>
        <taxon>Bacteria</taxon>
        <taxon>Bacillati</taxon>
        <taxon>Bacillota</taxon>
        <taxon>Bacilli</taxon>
        <taxon>Bacillales</taxon>
        <taxon>Paenibacillaceae</taxon>
        <taxon>Paenibacillus</taxon>
    </lineage>
</organism>
<keyword evidence="1" id="KW-0472">Membrane</keyword>
<comment type="caution">
    <text evidence="2">The sequence shown here is derived from an EMBL/GenBank/DDBJ whole genome shotgun (WGS) entry which is preliminary data.</text>
</comment>
<dbReference type="EMBL" id="JAPCKK010000018">
    <property type="protein sequence ID" value="MDP4098216.1"/>
    <property type="molecule type" value="Genomic_DNA"/>
</dbReference>
<reference evidence="2 3" key="1">
    <citation type="submission" date="2022-10" db="EMBL/GenBank/DDBJ databases">
        <title>Paenibacillus description and whole genome data of maize root bacterial community.</title>
        <authorList>
            <person name="Marton D."/>
            <person name="Farkas M."/>
            <person name="Cserhati M."/>
        </authorList>
    </citation>
    <scope>NUCLEOTIDE SEQUENCE [LARGE SCALE GENOMIC DNA]</scope>
    <source>
        <strain evidence="2 3">P96</strain>
    </source>
</reference>
<feature type="transmembrane region" description="Helical" evidence="1">
    <location>
        <begin position="7"/>
        <end position="27"/>
    </location>
</feature>
<evidence type="ECO:0000313" key="3">
    <source>
        <dbReference type="Proteomes" id="UP001241848"/>
    </source>
</evidence>
<evidence type="ECO:0008006" key="4">
    <source>
        <dbReference type="Google" id="ProtNLM"/>
    </source>
</evidence>
<dbReference type="InterPro" id="IPR036259">
    <property type="entry name" value="MFS_trans_sf"/>
</dbReference>
<accession>A0ABT9FUP1</accession>
<feature type="transmembrane region" description="Helical" evidence="1">
    <location>
        <begin position="33"/>
        <end position="51"/>
    </location>
</feature>
<protein>
    <recommendedName>
        <fullName evidence="4">MFS transporter</fullName>
    </recommendedName>
</protein>
<name>A0ABT9FUP1_9BACL</name>
<dbReference type="RefSeq" id="WP_305755833.1">
    <property type="nucleotide sequence ID" value="NZ_JAPCKK010000018.1"/>
</dbReference>
<dbReference type="Proteomes" id="UP001241848">
    <property type="component" value="Unassembled WGS sequence"/>
</dbReference>
<keyword evidence="3" id="KW-1185">Reference proteome</keyword>
<dbReference type="SUPFAM" id="SSF103473">
    <property type="entry name" value="MFS general substrate transporter"/>
    <property type="match status" value="1"/>
</dbReference>
<keyword evidence="1" id="KW-0812">Transmembrane</keyword>